<reference evidence="1" key="1">
    <citation type="submission" date="2023-04" db="EMBL/GenBank/DDBJ databases">
        <authorList>
            <person name="Vijverberg K."/>
            <person name="Xiong W."/>
            <person name="Schranz E."/>
        </authorList>
    </citation>
    <scope>NUCLEOTIDE SEQUENCE</scope>
</reference>
<evidence type="ECO:0000313" key="2">
    <source>
        <dbReference type="Proteomes" id="UP001177003"/>
    </source>
</evidence>
<gene>
    <name evidence="1" type="ORF">LSALG_LOCUS42197</name>
</gene>
<accession>A0AA36A5B1</accession>
<proteinExistence type="predicted"/>
<sequence length="122" mass="13641">MKVTNRHLSCCSQKGESSRLTSESPLLLVPAKVRSLMLNQTFATSGNNLFATSWVITLASKKRIPILRFLNPCPSCHLPIRQDDPDMIFGDDKDEALGGFTYSPFQIRIENEDEPSATKAQR</sequence>
<dbReference type="AlphaFoldDB" id="A0AA36A5B1"/>
<name>A0AA36A5B1_LACSI</name>
<keyword evidence="2" id="KW-1185">Reference proteome</keyword>
<protein>
    <submittedName>
        <fullName evidence="1">Uncharacterized protein</fullName>
    </submittedName>
</protein>
<dbReference type="Proteomes" id="UP001177003">
    <property type="component" value="Chromosome 9"/>
</dbReference>
<dbReference type="EMBL" id="OX465085">
    <property type="protein sequence ID" value="CAI9303782.1"/>
    <property type="molecule type" value="Genomic_DNA"/>
</dbReference>
<organism evidence="1 2">
    <name type="scientific">Lactuca saligna</name>
    <name type="common">Willowleaf lettuce</name>
    <dbReference type="NCBI Taxonomy" id="75948"/>
    <lineage>
        <taxon>Eukaryota</taxon>
        <taxon>Viridiplantae</taxon>
        <taxon>Streptophyta</taxon>
        <taxon>Embryophyta</taxon>
        <taxon>Tracheophyta</taxon>
        <taxon>Spermatophyta</taxon>
        <taxon>Magnoliopsida</taxon>
        <taxon>eudicotyledons</taxon>
        <taxon>Gunneridae</taxon>
        <taxon>Pentapetalae</taxon>
        <taxon>asterids</taxon>
        <taxon>campanulids</taxon>
        <taxon>Asterales</taxon>
        <taxon>Asteraceae</taxon>
        <taxon>Cichorioideae</taxon>
        <taxon>Cichorieae</taxon>
        <taxon>Lactucinae</taxon>
        <taxon>Lactuca</taxon>
    </lineage>
</organism>
<evidence type="ECO:0000313" key="1">
    <source>
        <dbReference type="EMBL" id="CAI9303782.1"/>
    </source>
</evidence>